<dbReference type="AlphaFoldDB" id="A0A1J7BX01"/>
<dbReference type="OrthoDB" id="1116632at2"/>
<keyword evidence="2" id="KW-1185">Reference proteome</keyword>
<dbReference type="EMBL" id="MLFK01000002">
    <property type="protein sequence ID" value="OIV43179.1"/>
    <property type="molecule type" value="Genomic_DNA"/>
</dbReference>
<dbReference type="Proteomes" id="UP000182826">
    <property type="component" value="Unassembled WGS sequence"/>
</dbReference>
<protein>
    <recommendedName>
        <fullName evidence="3">Glycosyl transferase family 2</fullName>
    </recommendedName>
</protein>
<dbReference type="RefSeq" id="WP_071635179.1">
    <property type="nucleotide sequence ID" value="NZ_MLFK01000002.1"/>
</dbReference>
<organism evidence="1 2">
    <name type="scientific">Flavobacterium johnsoniae</name>
    <name type="common">Cytophaga johnsonae</name>
    <dbReference type="NCBI Taxonomy" id="986"/>
    <lineage>
        <taxon>Bacteria</taxon>
        <taxon>Pseudomonadati</taxon>
        <taxon>Bacteroidota</taxon>
        <taxon>Flavobacteriia</taxon>
        <taxon>Flavobacteriales</taxon>
        <taxon>Flavobacteriaceae</taxon>
        <taxon>Flavobacterium</taxon>
    </lineage>
</organism>
<accession>A0A1J7BX01</accession>
<dbReference type="Gene3D" id="3.90.550.10">
    <property type="entry name" value="Spore Coat Polysaccharide Biosynthesis Protein SpsA, Chain A"/>
    <property type="match status" value="1"/>
</dbReference>
<name>A0A1J7BX01_FLAJO</name>
<dbReference type="SUPFAM" id="SSF53448">
    <property type="entry name" value="Nucleotide-diphospho-sugar transferases"/>
    <property type="match status" value="1"/>
</dbReference>
<evidence type="ECO:0008006" key="3">
    <source>
        <dbReference type="Google" id="ProtNLM"/>
    </source>
</evidence>
<evidence type="ECO:0000313" key="2">
    <source>
        <dbReference type="Proteomes" id="UP000182826"/>
    </source>
</evidence>
<comment type="caution">
    <text evidence="1">The sequence shown here is derived from an EMBL/GenBank/DDBJ whole genome shotgun (WGS) entry which is preliminary data.</text>
</comment>
<proteinExistence type="predicted"/>
<reference evidence="1 2" key="1">
    <citation type="submission" date="2016-10" db="EMBL/GenBank/DDBJ databases">
        <title>Draft Genome Sequence of Rhizobacteria Flavobacterium johnsoniae CI04.</title>
        <authorList>
            <person name="Bravo J.I."/>
            <person name="Lozano G.L."/>
            <person name="Handelsman J."/>
        </authorList>
    </citation>
    <scope>NUCLEOTIDE SEQUENCE [LARGE SCALE GENOMIC DNA]</scope>
    <source>
        <strain evidence="1 2">CI04</strain>
    </source>
</reference>
<dbReference type="InterPro" id="IPR029044">
    <property type="entry name" value="Nucleotide-diphossugar_trans"/>
</dbReference>
<evidence type="ECO:0000313" key="1">
    <source>
        <dbReference type="EMBL" id="OIV43179.1"/>
    </source>
</evidence>
<sequence length="341" mass="39074">MRIGINPEKENKNLIIENYHRVIIPVYIPHFEGYFEESFEVFKLCLQSLLKTIHTKTRITIYNNDCHPLVKEFIDTEFEKSIYIDQVFHSKENLGKINAILAASKGNLEPLITITDADVLFKQGWQTAVEDVFVNFPEAGMVSPVPSSKALTNNTSSTWFYGFFKGKLRFENVLDPEAMHKFDVSLGNKELMYKPIHLEKYLVLKNKTNSARAVMGCGHFVATLKRDVFDKGTNEPAFIKIVGGVEAKFIDTPNDNLGYLRLATRENFAFHMGNKKEKWMNDVCSDLIQETSNGIDINDIKDKKIGFLSRKIGSLFLRLVNNKKTRTFMLKRIGLTNPLNY</sequence>
<gene>
    <name evidence="1" type="ORF">BKM63_02920</name>
</gene>